<dbReference type="RefSeq" id="WP_139171626.1">
    <property type="nucleotide sequence ID" value="NZ_FNGI01000017.1"/>
</dbReference>
<evidence type="ECO:0000313" key="2">
    <source>
        <dbReference type="Proteomes" id="UP000198654"/>
    </source>
</evidence>
<accession>A0A1G9RY30</accession>
<evidence type="ECO:0008006" key="3">
    <source>
        <dbReference type="Google" id="ProtNLM"/>
    </source>
</evidence>
<gene>
    <name evidence="1" type="ORF">SAMN05661010_03811</name>
</gene>
<dbReference type="EMBL" id="FNGI01000017">
    <property type="protein sequence ID" value="SDM27405.1"/>
    <property type="molecule type" value="Genomic_DNA"/>
</dbReference>
<dbReference type="Pfam" id="PF10832">
    <property type="entry name" value="YhfG"/>
    <property type="match status" value="1"/>
</dbReference>
<dbReference type="AlphaFoldDB" id="A0A1G9RY30"/>
<dbReference type="STRING" id="119000.SAMN05661010_03811"/>
<organism evidence="1 2">
    <name type="scientific">Modicisalibacter muralis</name>
    <dbReference type="NCBI Taxonomy" id="119000"/>
    <lineage>
        <taxon>Bacteria</taxon>
        <taxon>Pseudomonadati</taxon>
        <taxon>Pseudomonadota</taxon>
        <taxon>Gammaproteobacteria</taxon>
        <taxon>Oceanospirillales</taxon>
        <taxon>Halomonadaceae</taxon>
        <taxon>Modicisalibacter</taxon>
    </lineage>
</organism>
<name>A0A1G9RY30_9GAMM</name>
<dbReference type="OrthoDB" id="6079489at2"/>
<evidence type="ECO:0000313" key="1">
    <source>
        <dbReference type="EMBL" id="SDM27405.1"/>
    </source>
</evidence>
<dbReference type="Proteomes" id="UP000198654">
    <property type="component" value="Unassembled WGS sequence"/>
</dbReference>
<dbReference type="InterPro" id="IPR022541">
    <property type="entry name" value="YhfG"/>
</dbReference>
<sequence length="52" mass="5743">MPNVSLKAKQAYFAKVKRANYAASLRLEGVNMVSSPQPMGSKAAVLKRYRQS</sequence>
<proteinExistence type="predicted"/>
<keyword evidence="2" id="KW-1185">Reference proteome</keyword>
<protein>
    <recommendedName>
        <fullName evidence="3">DUF2559 domain-containing protein</fullName>
    </recommendedName>
</protein>
<reference evidence="1 2" key="1">
    <citation type="submission" date="2016-10" db="EMBL/GenBank/DDBJ databases">
        <authorList>
            <person name="de Groot N.N."/>
        </authorList>
    </citation>
    <scope>NUCLEOTIDE SEQUENCE [LARGE SCALE GENOMIC DNA]</scope>
    <source>
        <strain evidence="1 2">DSM 14789</strain>
    </source>
</reference>